<dbReference type="SUPFAM" id="SSF52540">
    <property type="entry name" value="P-loop containing nucleoside triphosphate hydrolases"/>
    <property type="match status" value="1"/>
</dbReference>
<dbReference type="GO" id="GO:0006355">
    <property type="term" value="P:regulation of DNA-templated transcription"/>
    <property type="evidence" value="ECO:0007669"/>
    <property type="project" value="InterPro"/>
</dbReference>
<dbReference type="Gene3D" id="3.40.50.300">
    <property type="entry name" value="P-loop containing nucleotide triphosphate hydrolases"/>
    <property type="match status" value="1"/>
</dbReference>
<dbReference type="NCBIfam" id="TIGR00229">
    <property type="entry name" value="sensory_box"/>
    <property type="match status" value="1"/>
</dbReference>
<dbReference type="OrthoDB" id="9762199at2"/>
<dbReference type="InterPro" id="IPR002197">
    <property type="entry name" value="HTH_Fis"/>
</dbReference>
<dbReference type="EMBL" id="FTOO01000011">
    <property type="protein sequence ID" value="SIT04939.1"/>
    <property type="molecule type" value="Genomic_DNA"/>
</dbReference>
<evidence type="ECO:0000313" key="9">
    <source>
        <dbReference type="EMBL" id="SIT04939.1"/>
    </source>
</evidence>
<dbReference type="PROSITE" id="PS00676">
    <property type="entry name" value="SIGMA54_INTERACT_2"/>
    <property type="match status" value="1"/>
</dbReference>
<dbReference type="InterPro" id="IPR000014">
    <property type="entry name" value="PAS"/>
</dbReference>
<dbReference type="Pfam" id="PF00158">
    <property type="entry name" value="Sigma54_activat"/>
    <property type="match status" value="1"/>
</dbReference>
<dbReference type="PRINTS" id="PR01590">
    <property type="entry name" value="HTHFIS"/>
</dbReference>
<dbReference type="STRING" id="252246.SAMN05421799_11113"/>
<evidence type="ECO:0000256" key="5">
    <source>
        <dbReference type="ARBA" id="ARBA00023163"/>
    </source>
</evidence>
<dbReference type="PROSITE" id="PS50045">
    <property type="entry name" value="SIGMA54_INTERACT_4"/>
    <property type="match status" value="1"/>
</dbReference>
<keyword evidence="1" id="KW-0547">Nucleotide-binding</keyword>
<dbReference type="InterPro" id="IPR035965">
    <property type="entry name" value="PAS-like_dom_sf"/>
</dbReference>
<dbReference type="SMART" id="SM00091">
    <property type="entry name" value="PAS"/>
    <property type="match status" value="1"/>
</dbReference>
<dbReference type="SUPFAM" id="SSF55785">
    <property type="entry name" value="PYP-like sensor domain (PAS domain)"/>
    <property type="match status" value="1"/>
</dbReference>
<organism evidence="9 10">
    <name type="scientific">Alicyclobacillus vulcanalis</name>
    <dbReference type="NCBI Taxonomy" id="252246"/>
    <lineage>
        <taxon>Bacteria</taxon>
        <taxon>Bacillati</taxon>
        <taxon>Bacillota</taxon>
        <taxon>Bacilli</taxon>
        <taxon>Bacillales</taxon>
        <taxon>Alicyclobacillaceae</taxon>
        <taxon>Alicyclobacillus</taxon>
    </lineage>
</organism>
<dbReference type="InterPro" id="IPR013656">
    <property type="entry name" value="PAS_4"/>
</dbReference>
<dbReference type="Pfam" id="PF25601">
    <property type="entry name" value="AAA_lid_14"/>
    <property type="match status" value="1"/>
</dbReference>
<keyword evidence="2" id="KW-0067">ATP-binding</keyword>
<dbReference type="PROSITE" id="PS50112">
    <property type="entry name" value="PAS"/>
    <property type="match status" value="1"/>
</dbReference>
<dbReference type="SMART" id="SM00382">
    <property type="entry name" value="AAA"/>
    <property type="match status" value="1"/>
</dbReference>
<dbReference type="InterPro" id="IPR025662">
    <property type="entry name" value="Sigma_54_int_dom_ATP-bd_1"/>
</dbReference>
<dbReference type="PROSITE" id="PS00688">
    <property type="entry name" value="SIGMA54_INTERACT_3"/>
    <property type="match status" value="1"/>
</dbReference>
<dbReference type="PANTHER" id="PTHR32071">
    <property type="entry name" value="TRANSCRIPTIONAL REGULATORY PROTEIN"/>
    <property type="match status" value="1"/>
</dbReference>
<dbReference type="Gene3D" id="1.10.10.60">
    <property type="entry name" value="Homeodomain-like"/>
    <property type="match status" value="1"/>
</dbReference>
<evidence type="ECO:0000313" key="10">
    <source>
        <dbReference type="Proteomes" id="UP000186156"/>
    </source>
</evidence>
<dbReference type="CDD" id="cd00130">
    <property type="entry name" value="PAS"/>
    <property type="match status" value="1"/>
</dbReference>
<keyword evidence="3" id="KW-0805">Transcription regulation</keyword>
<dbReference type="GO" id="GO:0043565">
    <property type="term" value="F:sequence-specific DNA binding"/>
    <property type="evidence" value="ECO:0007669"/>
    <property type="project" value="InterPro"/>
</dbReference>
<feature type="domain" description="PAS" evidence="8">
    <location>
        <begin position="9"/>
        <end position="54"/>
    </location>
</feature>
<dbReference type="PROSITE" id="PS00675">
    <property type="entry name" value="SIGMA54_INTERACT_1"/>
    <property type="match status" value="1"/>
</dbReference>
<dbReference type="GO" id="GO:0005524">
    <property type="term" value="F:ATP binding"/>
    <property type="evidence" value="ECO:0007669"/>
    <property type="project" value="UniProtKB-KW"/>
</dbReference>
<evidence type="ECO:0000259" key="8">
    <source>
        <dbReference type="PROSITE" id="PS50112"/>
    </source>
</evidence>
<dbReference type="PANTHER" id="PTHR32071:SF74">
    <property type="entry name" value="TRANSCRIPTIONAL ACTIVATOR ROCR"/>
    <property type="match status" value="1"/>
</dbReference>
<protein>
    <submittedName>
        <fullName evidence="9">Arginine utilization regulatory protein</fullName>
    </submittedName>
</protein>
<dbReference type="FunFam" id="3.40.50.300:FF:000006">
    <property type="entry name" value="DNA-binding transcriptional regulator NtrC"/>
    <property type="match status" value="1"/>
</dbReference>
<reference evidence="10" key="1">
    <citation type="submission" date="2017-01" db="EMBL/GenBank/DDBJ databases">
        <authorList>
            <person name="Varghese N."/>
            <person name="Submissions S."/>
        </authorList>
    </citation>
    <scope>NUCLEOTIDE SEQUENCE [LARGE SCALE GENOMIC DNA]</scope>
    <source>
        <strain evidence="10">DSM 16176</strain>
    </source>
</reference>
<keyword evidence="5" id="KW-0804">Transcription</keyword>
<dbReference type="CDD" id="cd00009">
    <property type="entry name" value="AAA"/>
    <property type="match status" value="1"/>
</dbReference>
<evidence type="ECO:0000259" key="7">
    <source>
        <dbReference type="PROSITE" id="PS50045"/>
    </source>
</evidence>
<dbReference type="Pfam" id="PF02954">
    <property type="entry name" value="HTH_8"/>
    <property type="match status" value="1"/>
</dbReference>
<dbReference type="SUPFAM" id="SSF46689">
    <property type="entry name" value="Homeodomain-like"/>
    <property type="match status" value="1"/>
</dbReference>
<feature type="domain" description="Sigma-54 factor interaction" evidence="7">
    <location>
        <begin position="143"/>
        <end position="371"/>
    </location>
</feature>
<evidence type="ECO:0000256" key="4">
    <source>
        <dbReference type="ARBA" id="ARBA00023125"/>
    </source>
</evidence>
<dbReference type="InterPro" id="IPR058031">
    <property type="entry name" value="AAA_lid_NorR"/>
</dbReference>
<dbReference type="RefSeq" id="WP_076348425.1">
    <property type="nucleotide sequence ID" value="NZ_FTOO01000011.1"/>
</dbReference>
<dbReference type="Pfam" id="PF08448">
    <property type="entry name" value="PAS_4"/>
    <property type="match status" value="1"/>
</dbReference>
<proteinExistence type="predicted"/>
<dbReference type="InterPro" id="IPR025943">
    <property type="entry name" value="Sigma_54_int_dom_ATP-bd_2"/>
</dbReference>
<evidence type="ECO:0000256" key="3">
    <source>
        <dbReference type="ARBA" id="ARBA00023015"/>
    </source>
</evidence>
<evidence type="ECO:0000256" key="6">
    <source>
        <dbReference type="SAM" id="MobiDB-lite"/>
    </source>
</evidence>
<dbReference type="Gene3D" id="3.30.450.20">
    <property type="entry name" value="PAS domain"/>
    <property type="match status" value="1"/>
</dbReference>
<dbReference type="InterPro" id="IPR009057">
    <property type="entry name" value="Homeodomain-like_sf"/>
</dbReference>
<name>A0A1N7P3C7_9BACL</name>
<keyword evidence="4" id="KW-0238">DNA-binding</keyword>
<evidence type="ECO:0000256" key="2">
    <source>
        <dbReference type="ARBA" id="ARBA00022840"/>
    </source>
</evidence>
<feature type="compositionally biased region" description="Basic and acidic residues" evidence="6">
    <location>
        <begin position="413"/>
        <end position="424"/>
    </location>
</feature>
<dbReference type="InterPro" id="IPR002078">
    <property type="entry name" value="Sigma_54_int"/>
</dbReference>
<dbReference type="InterPro" id="IPR025944">
    <property type="entry name" value="Sigma_54_int_dom_CS"/>
</dbReference>
<feature type="region of interest" description="Disordered" evidence="6">
    <location>
        <begin position="403"/>
        <end position="436"/>
    </location>
</feature>
<accession>A0A1N7P3C7</accession>
<gene>
    <name evidence="9" type="ORF">SAMN05421799_11113</name>
</gene>
<dbReference type="Gene3D" id="1.10.8.60">
    <property type="match status" value="1"/>
</dbReference>
<evidence type="ECO:0000256" key="1">
    <source>
        <dbReference type="ARBA" id="ARBA00022741"/>
    </source>
</evidence>
<sequence>MRVEDGEVRRMLLEAALDALDEGVHAVDANGVTVYYNRKMADMEAMSRQDVMGRRIDDVFTFPDAAGSTLLDAVHRGVRRDDVRQTYFNRRGQAITTVNRTFPVYAGGRIVGAVEIARDVTSVEQLRNTAFGQAGVRYSFASIIAESAAMREVLEQARRAARTDSSVLIAGETGTGKELLAQGIHAASPRRDGPFVSQNVAALPDTLVEGILFGTSRGAFTGAVDRPGLIEQANGGTLLLDELNAMPVPLQAKLLRVLQERVVRRVGDVKDRPVDVRILATMNEDPARAIREGRLRADLFYRLSVVTLTVPPLRFRRADIPPLVEHFIRRLNTLFSLRVQGCEPRLMDAFLAYDWPGNVRELEHVIEGAMNLMEDEAWIGFQHLPGYVRRRLERALEAGRAAAEDASAGEGIEGGREGGERELTARSGTPGGATVAPVTLTDRLAGTGPESREALASPMPGATFRQRMRDYARSLLREVLAETRGNVSEAARRLGMSRQNLQYWLHEVDVDPALYRR</sequence>
<keyword evidence="10" id="KW-1185">Reference proteome</keyword>
<dbReference type="AlphaFoldDB" id="A0A1N7P3C7"/>
<dbReference type="InterPro" id="IPR027417">
    <property type="entry name" value="P-loop_NTPase"/>
</dbReference>
<dbReference type="Proteomes" id="UP000186156">
    <property type="component" value="Unassembled WGS sequence"/>
</dbReference>
<dbReference type="InterPro" id="IPR003593">
    <property type="entry name" value="AAA+_ATPase"/>
</dbReference>